<evidence type="ECO:0000313" key="9">
    <source>
        <dbReference type="Proteomes" id="UP000729402"/>
    </source>
</evidence>
<comment type="similarity">
    <text evidence="1">Belongs to the peptidase A1 family.</text>
</comment>
<dbReference type="InterPro" id="IPR032799">
    <property type="entry name" value="TAXi_C"/>
</dbReference>
<dbReference type="AlphaFoldDB" id="A0A8J5S3K8"/>
<dbReference type="PROSITE" id="PS51767">
    <property type="entry name" value="PEPTIDASE_A1"/>
    <property type="match status" value="1"/>
</dbReference>
<dbReference type="InterPro" id="IPR034161">
    <property type="entry name" value="Pepsin-like_plant"/>
</dbReference>
<evidence type="ECO:0000256" key="6">
    <source>
        <dbReference type="SAM" id="SignalP"/>
    </source>
</evidence>
<dbReference type="PANTHER" id="PTHR47967:SF17">
    <property type="entry name" value="EUKARYOTIC ASPARTYL PROTEASE FAMILY PROTEIN, EXPRESSED"/>
    <property type="match status" value="1"/>
</dbReference>
<keyword evidence="3" id="KW-0064">Aspartyl protease</keyword>
<keyword evidence="6" id="KW-0732">Signal</keyword>
<dbReference type="OrthoDB" id="2747330at2759"/>
<evidence type="ECO:0000313" key="8">
    <source>
        <dbReference type="EMBL" id="KAG8049101.1"/>
    </source>
</evidence>
<reference evidence="8" key="2">
    <citation type="submission" date="2021-02" db="EMBL/GenBank/DDBJ databases">
        <authorList>
            <person name="Kimball J.A."/>
            <person name="Haas M.W."/>
            <person name="Macchietto M."/>
            <person name="Kono T."/>
            <person name="Duquette J."/>
            <person name="Shao M."/>
        </authorList>
    </citation>
    <scope>NUCLEOTIDE SEQUENCE</scope>
    <source>
        <tissue evidence="8">Fresh leaf tissue</tissue>
    </source>
</reference>
<feature type="signal peptide" evidence="6">
    <location>
        <begin position="1"/>
        <end position="17"/>
    </location>
</feature>
<dbReference type="Pfam" id="PF14541">
    <property type="entry name" value="TAXi_C"/>
    <property type="match status" value="1"/>
</dbReference>
<evidence type="ECO:0000256" key="4">
    <source>
        <dbReference type="ARBA" id="ARBA00022801"/>
    </source>
</evidence>
<protein>
    <recommendedName>
        <fullName evidence="7">Peptidase A1 domain-containing protein</fullName>
    </recommendedName>
</protein>
<dbReference type="InterPro" id="IPR032861">
    <property type="entry name" value="TAXi_N"/>
</dbReference>
<dbReference type="GO" id="GO:0004190">
    <property type="term" value="F:aspartic-type endopeptidase activity"/>
    <property type="evidence" value="ECO:0007669"/>
    <property type="project" value="UniProtKB-KW"/>
</dbReference>
<dbReference type="GO" id="GO:0005576">
    <property type="term" value="C:extracellular region"/>
    <property type="evidence" value="ECO:0007669"/>
    <property type="project" value="TreeGrafter"/>
</dbReference>
<keyword evidence="4" id="KW-0378">Hydrolase</keyword>
<dbReference type="GO" id="GO:0006508">
    <property type="term" value="P:proteolysis"/>
    <property type="evidence" value="ECO:0007669"/>
    <property type="project" value="UniProtKB-KW"/>
</dbReference>
<feature type="domain" description="Peptidase A1" evidence="7">
    <location>
        <begin position="66"/>
        <end position="389"/>
    </location>
</feature>
<organism evidence="8 9">
    <name type="scientific">Zizania palustris</name>
    <name type="common">Northern wild rice</name>
    <dbReference type="NCBI Taxonomy" id="103762"/>
    <lineage>
        <taxon>Eukaryota</taxon>
        <taxon>Viridiplantae</taxon>
        <taxon>Streptophyta</taxon>
        <taxon>Embryophyta</taxon>
        <taxon>Tracheophyta</taxon>
        <taxon>Spermatophyta</taxon>
        <taxon>Magnoliopsida</taxon>
        <taxon>Liliopsida</taxon>
        <taxon>Poales</taxon>
        <taxon>Poaceae</taxon>
        <taxon>BOP clade</taxon>
        <taxon>Oryzoideae</taxon>
        <taxon>Oryzeae</taxon>
        <taxon>Zizaniinae</taxon>
        <taxon>Zizania</taxon>
    </lineage>
</organism>
<sequence length="396" mass="41641">MARTLLLFFLILHCSSTALVTCSGGGGGAAGLRMKLTHVDAKGNYTAPELVRRAVAAGRQRLAFLEASEASGGGGGGRVEALIDTGSDLIWTQCSTCLRKVCAKQTLPYYNSSASSSFKPVPCTDRMCAANYYHFCDLDSGCSVIASYGAGTVIGSLATEVFAFQSGTAELAFGCVTFTRIFPGALQGASGLIGLGRGRLSLVSQTGANRFSYCLTRYFHNNGASGHLFVGAAASLITGHGDGAVTTIRFVKGPKGLPFYYLPLVGLTVGKTRLPIPSTLFDLRELAPGFTVGGVIIDSGSPFTRRRRRRDGPLRVEGDVGKVVPPLVFHFSGGADLAVPAENYWAPVGKATACMAIGRGGRYSTVIGNFQQQNMHVLYDLADGELSFQPADCSTL</sequence>
<evidence type="ECO:0000256" key="5">
    <source>
        <dbReference type="ARBA" id="ARBA00023180"/>
    </source>
</evidence>
<evidence type="ECO:0000256" key="3">
    <source>
        <dbReference type="ARBA" id="ARBA00022750"/>
    </source>
</evidence>
<accession>A0A8J5S3K8</accession>
<dbReference type="EMBL" id="JAAALK010000289">
    <property type="protein sequence ID" value="KAG8049101.1"/>
    <property type="molecule type" value="Genomic_DNA"/>
</dbReference>
<gene>
    <name evidence="8" type="ORF">GUJ93_ZPchr0009g1385</name>
</gene>
<dbReference type="InterPro" id="IPR051708">
    <property type="entry name" value="Plant_Aspart_Prot_A1"/>
</dbReference>
<evidence type="ECO:0000256" key="1">
    <source>
        <dbReference type="ARBA" id="ARBA00007447"/>
    </source>
</evidence>
<proteinExistence type="inferred from homology"/>
<dbReference type="PANTHER" id="PTHR47967">
    <property type="entry name" value="OS07G0603500 PROTEIN-RELATED"/>
    <property type="match status" value="1"/>
</dbReference>
<name>A0A8J5S3K8_ZIZPA</name>
<dbReference type="Proteomes" id="UP000729402">
    <property type="component" value="Unassembled WGS sequence"/>
</dbReference>
<evidence type="ECO:0000256" key="2">
    <source>
        <dbReference type="ARBA" id="ARBA00022670"/>
    </source>
</evidence>
<reference evidence="8" key="1">
    <citation type="journal article" date="2021" name="bioRxiv">
        <title>Whole Genome Assembly and Annotation of Northern Wild Rice, Zizania palustris L., Supports a Whole Genome Duplication in the Zizania Genus.</title>
        <authorList>
            <person name="Haas M."/>
            <person name="Kono T."/>
            <person name="Macchietto M."/>
            <person name="Millas R."/>
            <person name="McGilp L."/>
            <person name="Shao M."/>
            <person name="Duquette J."/>
            <person name="Hirsch C.N."/>
            <person name="Kimball J."/>
        </authorList>
    </citation>
    <scope>NUCLEOTIDE SEQUENCE</scope>
    <source>
        <tissue evidence="8">Fresh leaf tissue</tissue>
    </source>
</reference>
<comment type="caution">
    <text evidence="8">The sequence shown here is derived from an EMBL/GenBank/DDBJ whole genome shotgun (WGS) entry which is preliminary data.</text>
</comment>
<dbReference type="Pfam" id="PF14543">
    <property type="entry name" value="TAXi_N"/>
    <property type="match status" value="1"/>
</dbReference>
<keyword evidence="2" id="KW-0645">Protease</keyword>
<keyword evidence="5" id="KW-0325">Glycoprotein</keyword>
<dbReference type="InterPro" id="IPR033121">
    <property type="entry name" value="PEPTIDASE_A1"/>
</dbReference>
<keyword evidence="9" id="KW-1185">Reference proteome</keyword>
<feature type="chain" id="PRO_5035319514" description="Peptidase A1 domain-containing protein" evidence="6">
    <location>
        <begin position="18"/>
        <end position="396"/>
    </location>
</feature>
<dbReference type="CDD" id="cd05476">
    <property type="entry name" value="pepsin_A_like_plant"/>
    <property type="match status" value="1"/>
</dbReference>
<evidence type="ECO:0000259" key="7">
    <source>
        <dbReference type="PROSITE" id="PS51767"/>
    </source>
</evidence>